<sequence>MIQLARSHPITERANELSDQLKRFRRHIHQHPELSFQEHDTSSFVEDKLREIGGMEVETGIAGTGVVATLSNGEGPTIAVRADMDALPIEEQGSHDYRSQNDGVMHACGHDAHTAILLGVAQLLGESFNQNECKGTVKLLFQPAEEAPDDNGHTGSSYVVQEGVLDEADAAFALHMCPWREVGEAQVNDGDSMANIDMFKGTIRGSGGHGAYPQQCQDPIWMLGPAMQALYGIISRKLSPLESGVLTIGQVHGGTSTNVIPSEVEVEGTLRSYNPEVREFLVDEVEKAFSIVESLGGEADVEITHGEPALKNNPQVNTWLKQTMEELYPSFQVYEGPFGLGGEDFSIVTKEMPGVMFFLGCKSSDDQQRDLHTPEFDIDEACLPYGAAILAETALRYLSGRYKLEDQNQEVTTSDA</sequence>
<dbReference type="PANTHER" id="PTHR11014:SF63">
    <property type="entry name" value="METALLOPEPTIDASE, PUTATIVE (AFU_ORTHOLOGUE AFUA_6G09600)-RELATED"/>
    <property type="match status" value="1"/>
</dbReference>
<dbReference type="PIRSF" id="PIRSF005962">
    <property type="entry name" value="Pept_M20D_amidohydro"/>
    <property type="match status" value="1"/>
</dbReference>
<dbReference type="InterPro" id="IPR002933">
    <property type="entry name" value="Peptidase_M20"/>
</dbReference>
<dbReference type="PANTHER" id="PTHR11014">
    <property type="entry name" value="PEPTIDASE M20 FAMILY MEMBER"/>
    <property type="match status" value="1"/>
</dbReference>
<dbReference type="Gene3D" id="3.40.630.10">
    <property type="entry name" value="Zn peptidases"/>
    <property type="match status" value="1"/>
</dbReference>
<dbReference type="EMBL" id="CP121671">
    <property type="protein sequence ID" value="WFT74210.1"/>
    <property type="molecule type" value="Genomic_DNA"/>
</dbReference>
<dbReference type="CDD" id="cd03886">
    <property type="entry name" value="M20_Acy1"/>
    <property type="match status" value="1"/>
</dbReference>
<evidence type="ECO:0000313" key="2">
    <source>
        <dbReference type="EMBL" id="WFT74210.1"/>
    </source>
</evidence>
<dbReference type="Pfam" id="PF07687">
    <property type="entry name" value="M20_dimer"/>
    <property type="match status" value="1"/>
</dbReference>
<reference evidence="2 3" key="1">
    <citation type="submission" date="2023-04" db="EMBL/GenBank/DDBJ databases">
        <title>Genome sequence of Halobacillus naozhouensis KACC 21980.</title>
        <authorList>
            <person name="Kim S."/>
            <person name="Heo J."/>
            <person name="Kwon S.-W."/>
        </authorList>
    </citation>
    <scope>NUCLEOTIDE SEQUENCE [LARGE SCALE GENOMIC DNA]</scope>
    <source>
        <strain evidence="2 3">KCTC 13234</strain>
    </source>
</reference>
<evidence type="ECO:0000259" key="1">
    <source>
        <dbReference type="Pfam" id="PF07687"/>
    </source>
</evidence>
<dbReference type="InterPro" id="IPR011650">
    <property type="entry name" value="Peptidase_M20_dimer"/>
</dbReference>
<dbReference type="NCBIfam" id="TIGR01891">
    <property type="entry name" value="amidohydrolases"/>
    <property type="match status" value="1"/>
</dbReference>
<protein>
    <submittedName>
        <fullName evidence="2">M20 family metallopeptidase</fullName>
    </submittedName>
</protein>
<keyword evidence="3" id="KW-1185">Reference proteome</keyword>
<organism evidence="2 3">
    <name type="scientific">Halobacillus naozhouensis</name>
    <dbReference type="NCBI Taxonomy" id="554880"/>
    <lineage>
        <taxon>Bacteria</taxon>
        <taxon>Bacillati</taxon>
        <taxon>Bacillota</taxon>
        <taxon>Bacilli</taxon>
        <taxon>Bacillales</taxon>
        <taxon>Bacillaceae</taxon>
        <taxon>Halobacillus</taxon>
    </lineage>
</organism>
<evidence type="ECO:0000313" key="3">
    <source>
        <dbReference type="Proteomes" id="UP001221597"/>
    </source>
</evidence>
<dbReference type="Proteomes" id="UP001221597">
    <property type="component" value="Chromosome"/>
</dbReference>
<dbReference type="SUPFAM" id="SSF53187">
    <property type="entry name" value="Zn-dependent exopeptidases"/>
    <property type="match status" value="1"/>
</dbReference>
<dbReference type="Gene3D" id="3.30.70.360">
    <property type="match status" value="1"/>
</dbReference>
<dbReference type="InterPro" id="IPR036264">
    <property type="entry name" value="Bact_exopeptidase_dim_dom"/>
</dbReference>
<accession>A0ABY8J0C6</accession>
<gene>
    <name evidence="2" type="ORF">P9989_17870</name>
</gene>
<dbReference type="InterPro" id="IPR017439">
    <property type="entry name" value="Amidohydrolase"/>
</dbReference>
<name>A0ABY8J0C6_9BACI</name>
<feature type="domain" description="Peptidase M20 dimerisation" evidence="1">
    <location>
        <begin position="198"/>
        <end position="289"/>
    </location>
</feature>
<dbReference type="SUPFAM" id="SSF55031">
    <property type="entry name" value="Bacterial exopeptidase dimerisation domain"/>
    <property type="match status" value="1"/>
</dbReference>
<dbReference type="Pfam" id="PF01546">
    <property type="entry name" value="Peptidase_M20"/>
    <property type="match status" value="1"/>
</dbReference>
<proteinExistence type="predicted"/>